<proteinExistence type="predicted"/>
<gene>
    <name evidence="2" type="ORF">XPR_3551</name>
</gene>
<feature type="chain" id="PRO_5004848253" evidence="1">
    <location>
        <begin position="22"/>
        <end position="116"/>
    </location>
</feature>
<protein>
    <submittedName>
        <fullName evidence="2">Uncharacterized protein</fullName>
    </submittedName>
</protein>
<dbReference type="AlphaFoldDB" id="W4SK98"/>
<keyword evidence="1" id="KW-0732">Signal</keyword>
<dbReference type="Proteomes" id="UP000019084">
    <property type="component" value="Unassembled WGS sequence"/>
</dbReference>
<dbReference type="EMBL" id="BAVC01000282">
    <property type="protein sequence ID" value="GAE56916.1"/>
    <property type="molecule type" value="Genomic_DNA"/>
</dbReference>
<sequence length="116" mass="12552">MRLNPLVLALAIAAAPAAANAASLENWPTKYTFGDGTELGLTGNYAYDDNNFSGDDRLEDRTDFRRKEFGATLKKKGVYDAWCISTSSPSCGWTCSSASRPRRCSARTTVACGWAT</sequence>
<evidence type="ECO:0000313" key="3">
    <source>
        <dbReference type="Proteomes" id="UP000019084"/>
    </source>
</evidence>
<reference evidence="2 3" key="1">
    <citation type="submission" date="2014-01" db="EMBL/GenBank/DDBJ databases">
        <title>Genome sequence and analysis of Xanthomonas arboricola pv. pruni.</title>
        <authorList>
            <person name="Fujikawa T."/>
            <person name="Nakazono-Nagaoka E."/>
        </authorList>
    </citation>
    <scope>NUCLEOTIDE SEQUENCE [LARGE SCALE GENOMIC DNA]</scope>
    <source>
        <strain evidence="3">MAFF 301420</strain>
    </source>
</reference>
<comment type="caution">
    <text evidence="2">The sequence shown here is derived from an EMBL/GenBank/DDBJ whole genome shotgun (WGS) entry which is preliminary data.</text>
</comment>
<evidence type="ECO:0000313" key="2">
    <source>
        <dbReference type="EMBL" id="GAE56916.1"/>
    </source>
</evidence>
<feature type="signal peptide" evidence="1">
    <location>
        <begin position="1"/>
        <end position="21"/>
    </location>
</feature>
<name>W4SK98_9XANT</name>
<evidence type="ECO:0000256" key="1">
    <source>
        <dbReference type="SAM" id="SignalP"/>
    </source>
</evidence>
<accession>W4SK98</accession>
<organism evidence="2 3">
    <name type="scientific">Xanthomonas arboricola pv. pruni MAFF 301420</name>
    <dbReference type="NCBI Taxonomy" id="1418095"/>
    <lineage>
        <taxon>Bacteria</taxon>
        <taxon>Pseudomonadati</taxon>
        <taxon>Pseudomonadota</taxon>
        <taxon>Gammaproteobacteria</taxon>
        <taxon>Lysobacterales</taxon>
        <taxon>Lysobacteraceae</taxon>
        <taxon>Xanthomonas</taxon>
    </lineage>
</organism>